<protein>
    <submittedName>
        <fullName evidence="1">Uncharacterized protein</fullName>
    </submittedName>
</protein>
<sequence length="691" mass="76382">MDQQMPSRKSASSRLAGLKDYLSQRDFRQTLPSRRALRPGEPGYVDGQTTPQSWSQWAGQKIKRNTDIVNIEELALFPGWATRRYLADPDEHKDAFDIDVQVSGFATTRRSPELATRSQRAFLRLAKGFAALPKLQQPFYPEYDDEYVASLKLPPRPSEISDDYEVQDLEAKFQSIADQSDSEEVSEEDIFRPPSPSTSYFSGTNTPTKGVSSDISSELRRFHANLESRLQPFWASALSSRTIRISVYACPSVPSSSNGRQGRGEREQITLEQGPILTRDVITASDGSFGTSCTIKWKDICTHPLALHIAFDELMREHDLLVVAELIPTSLQASVQAMLHPAESPRTTQLVSITTSSVRVISDIDDTVKVSEVVSGARAVFHNVFVKDFQSIIIPGMAEWYNEMWSKGVRFHYVSNSPFELLPVINQFLSFSQLPPGSIRLRSYAGRSLFNGLLSAPATRKRANVVEVLDSFPKSQFILVGDSGEQDLELYSTLAQERSEQIIGVFIRDVGQGVYGEIEDPTGSRTSVSMPQLRTPISRSTVPLPTGTSSPLRPLPQRTVSEADTETVLNGARKIRLSLSKTTAPPTSFIPIDRPASPISVSYTSSRSSVDSGSSYASTASTGSFGVRTGRRATMQPVLTEAEKKRNDLQARVYRARAIVPLSIPLRVFRNPEECVEAFELLGRVGIGSTA</sequence>
<dbReference type="EMBL" id="MU267787">
    <property type="protein sequence ID" value="KAH7908958.1"/>
    <property type="molecule type" value="Genomic_DNA"/>
</dbReference>
<keyword evidence="2" id="KW-1185">Reference proteome</keyword>
<accession>A0ACB8A7B2</accession>
<name>A0ACB8A7B2_9AGAM</name>
<evidence type="ECO:0000313" key="1">
    <source>
        <dbReference type="EMBL" id="KAH7908958.1"/>
    </source>
</evidence>
<gene>
    <name evidence="1" type="ORF">BJ138DRAFT_1128026</name>
</gene>
<reference evidence="1" key="1">
    <citation type="journal article" date="2021" name="New Phytol.">
        <title>Evolutionary innovations through gain and loss of genes in the ectomycorrhizal Boletales.</title>
        <authorList>
            <person name="Wu G."/>
            <person name="Miyauchi S."/>
            <person name="Morin E."/>
            <person name="Kuo A."/>
            <person name="Drula E."/>
            <person name="Varga T."/>
            <person name="Kohler A."/>
            <person name="Feng B."/>
            <person name="Cao Y."/>
            <person name="Lipzen A."/>
            <person name="Daum C."/>
            <person name="Hundley H."/>
            <person name="Pangilinan J."/>
            <person name="Johnson J."/>
            <person name="Barry K."/>
            <person name="LaButti K."/>
            <person name="Ng V."/>
            <person name="Ahrendt S."/>
            <person name="Min B."/>
            <person name="Choi I.G."/>
            <person name="Park H."/>
            <person name="Plett J.M."/>
            <person name="Magnuson J."/>
            <person name="Spatafora J.W."/>
            <person name="Nagy L.G."/>
            <person name="Henrissat B."/>
            <person name="Grigoriev I.V."/>
            <person name="Yang Z.L."/>
            <person name="Xu J."/>
            <person name="Martin F.M."/>
        </authorList>
    </citation>
    <scope>NUCLEOTIDE SEQUENCE</scope>
    <source>
        <strain evidence="1">ATCC 28755</strain>
    </source>
</reference>
<comment type="caution">
    <text evidence="1">The sequence shown here is derived from an EMBL/GenBank/DDBJ whole genome shotgun (WGS) entry which is preliminary data.</text>
</comment>
<proteinExistence type="predicted"/>
<dbReference type="Proteomes" id="UP000790377">
    <property type="component" value="Unassembled WGS sequence"/>
</dbReference>
<organism evidence="1 2">
    <name type="scientific">Hygrophoropsis aurantiaca</name>
    <dbReference type="NCBI Taxonomy" id="72124"/>
    <lineage>
        <taxon>Eukaryota</taxon>
        <taxon>Fungi</taxon>
        <taxon>Dikarya</taxon>
        <taxon>Basidiomycota</taxon>
        <taxon>Agaricomycotina</taxon>
        <taxon>Agaricomycetes</taxon>
        <taxon>Agaricomycetidae</taxon>
        <taxon>Boletales</taxon>
        <taxon>Coniophorineae</taxon>
        <taxon>Hygrophoropsidaceae</taxon>
        <taxon>Hygrophoropsis</taxon>
    </lineage>
</organism>
<evidence type="ECO:0000313" key="2">
    <source>
        <dbReference type="Proteomes" id="UP000790377"/>
    </source>
</evidence>